<evidence type="ECO:0000256" key="2">
    <source>
        <dbReference type="ARBA" id="ARBA00006436"/>
    </source>
</evidence>
<dbReference type="RefSeq" id="WP_160587726.1">
    <property type="nucleotide sequence ID" value="NZ_BMHN01000001.1"/>
</dbReference>
<keyword evidence="5" id="KW-1185">Reference proteome</keyword>
<sequence>MFLDRLLATFRARRKNDPVLRALYGTIMAQARQPYFFAKLKVPDTVDGRFDMVILHTYLVVARLRHGGETAEALSQDLFDHMFRDMDQALREMGVGDMGIGKRIQKMAAKFYGRGDAYDAGLEADDDMVLQEAIARNIFAAQEAPMEQVAALAGYMRAARQELATQSLDDVCAGRLRFPAPDVAAA</sequence>
<evidence type="ECO:0000256" key="1">
    <source>
        <dbReference type="ARBA" id="ARBA00006407"/>
    </source>
</evidence>
<dbReference type="OrthoDB" id="7158889at2"/>
<dbReference type="EMBL" id="WXYQ01000006">
    <property type="protein sequence ID" value="NBG95844.1"/>
    <property type="molecule type" value="Genomic_DNA"/>
</dbReference>
<organism evidence="4 5">
    <name type="scientific">Pyruvatibacter mobilis</name>
    <dbReference type="NCBI Taxonomy" id="1712261"/>
    <lineage>
        <taxon>Bacteria</taxon>
        <taxon>Pseudomonadati</taxon>
        <taxon>Pseudomonadota</taxon>
        <taxon>Alphaproteobacteria</taxon>
        <taxon>Hyphomicrobiales</taxon>
        <taxon>Parvibaculaceae</taxon>
        <taxon>Pyruvatibacter</taxon>
    </lineage>
</organism>
<dbReference type="AlphaFoldDB" id="A0A845QBK6"/>
<comment type="similarity">
    <text evidence="1">Belongs to the CBP3 family.</text>
</comment>
<feature type="domain" description="Ubiquinol-cytochrome c chaperone" evidence="3">
    <location>
        <begin position="39"/>
        <end position="178"/>
    </location>
</feature>
<name>A0A845QBK6_9HYPH</name>
<protein>
    <recommendedName>
        <fullName evidence="3">Ubiquinol-cytochrome c chaperone domain-containing protein</fullName>
    </recommendedName>
</protein>
<dbReference type="InterPro" id="IPR014569">
    <property type="entry name" value="Ubq_cyt-c_CBP3-rel"/>
</dbReference>
<dbReference type="InterPro" id="IPR021150">
    <property type="entry name" value="Ubiq_cyt_c_chap"/>
</dbReference>
<accession>A0A845QBK6</accession>
<evidence type="ECO:0000259" key="3">
    <source>
        <dbReference type="Pfam" id="PF03981"/>
    </source>
</evidence>
<dbReference type="Pfam" id="PF03981">
    <property type="entry name" value="Ubiq_cyt_C_chap"/>
    <property type="match status" value="1"/>
</dbReference>
<evidence type="ECO:0000313" key="5">
    <source>
        <dbReference type="Proteomes" id="UP000470384"/>
    </source>
</evidence>
<proteinExistence type="inferred from homology"/>
<comment type="caution">
    <text evidence="4">The sequence shown here is derived from an EMBL/GenBank/DDBJ whole genome shotgun (WGS) entry which is preliminary data.</text>
</comment>
<dbReference type="InterPro" id="IPR007129">
    <property type="entry name" value="Ubiqinol_cyt_c_chaperone_CPB3"/>
</dbReference>
<dbReference type="PANTHER" id="PTHR12184">
    <property type="entry name" value="UBIQUINOL-CYTOCHROME C REDUCTASE COMPLEX ASSEMBLY FACTOR 1 FAMILY MEMBER"/>
    <property type="match status" value="1"/>
</dbReference>
<dbReference type="Proteomes" id="UP000470384">
    <property type="component" value="Unassembled WGS sequence"/>
</dbReference>
<dbReference type="GeneID" id="300654547"/>
<reference evidence="4 5" key="1">
    <citation type="journal article" date="2016" name="Int. J. Syst. Evol. Microbiol.">
        <title>Pyruvatibacter mobilis gen. nov., sp. nov., a marine bacterium from the culture broth of Picochlorum sp. 122.</title>
        <authorList>
            <person name="Wang G."/>
            <person name="Tang M."/>
            <person name="Wu H."/>
            <person name="Dai S."/>
            <person name="Li T."/>
            <person name="Chen C."/>
            <person name="He H."/>
            <person name="Fan J."/>
            <person name="Xiang W."/>
            <person name="Li X."/>
        </authorList>
    </citation>
    <scope>NUCLEOTIDE SEQUENCE [LARGE SCALE GENOMIC DNA]</scope>
    <source>
        <strain evidence="4 5">GYP-11</strain>
    </source>
</reference>
<dbReference type="PIRSF" id="PIRSF032079">
    <property type="entry name" value="UCP032079"/>
    <property type="match status" value="1"/>
</dbReference>
<evidence type="ECO:0000313" key="4">
    <source>
        <dbReference type="EMBL" id="NBG95844.1"/>
    </source>
</evidence>
<comment type="similarity">
    <text evidence="2">Belongs to the UPF0174 family.</text>
</comment>
<gene>
    <name evidence="4" type="ORF">GTQ45_08865</name>
</gene>
<dbReference type="PANTHER" id="PTHR12184:SF1">
    <property type="entry name" value="UBIQUINOL-CYTOCHROME-C REDUCTASE COMPLEX ASSEMBLY FACTOR 1"/>
    <property type="match status" value="1"/>
</dbReference>